<dbReference type="InterPro" id="IPR026002">
    <property type="entry name" value="ATC_hydrolase-like"/>
</dbReference>
<gene>
    <name evidence="1" type="ORF">LCGC14_0614300</name>
</gene>
<dbReference type="AlphaFoldDB" id="A0A0F9RR11"/>
<reference evidence="1" key="1">
    <citation type="journal article" date="2015" name="Nature">
        <title>Complex archaea that bridge the gap between prokaryotes and eukaryotes.</title>
        <authorList>
            <person name="Spang A."/>
            <person name="Saw J.H."/>
            <person name="Jorgensen S.L."/>
            <person name="Zaremba-Niedzwiedzka K."/>
            <person name="Martijn J."/>
            <person name="Lind A.E."/>
            <person name="van Eijk R."/>
            <person name="Schleper C."/>
            <person name="Guy L."/>
            <person name="Ettema T.J."/>
        </authorList>
    </citation>
    <scope>NUCLEOTIDE SEQUENCE</scope>
</reference>
<evidence type="ECO:0008006" key="2">
    <source>
        <dbReference type="Google" id="ProtNLM"/>
    </source>
</evidence>
<sequence length="175" mass="20076">MSKAVINILKENEARFGIEGQKAVNDALIKTGYDMGRQIAKNVEIPSDVSDVEIMSFLGTIINTQSWTSIEAPKIDNMDACSFKILWCPLQDVYSAFDCRVQRYLVQGIINYFREHVLSSDFQVEFKSTIPSGAEVCQFVIERKKPGESEDKWEVYSKLLERKALKRLKERKNID</sequence>
<comment type="caution">
    <text evidence="1">The sequence shown here is derived from an EMBL/GenBank/DDBJ whole genome shotgun (WGS) entry which is preliminary data.</text>
</comment>
<dbReference type="Pfam" id="PF14196">
    <property type="entry name" value="ATC_hydrolase"/>
    <property type="match status" value="1"/>
</dbReference>
<proteinExistence type="predicted"/>
<organism evidence="1">
    <name type="scientific">marine sediment metagenome</name>
    <dbReference type="NCBI Taxonomy" id="412755"/>
    <lineage>
        <taxon>unclassified sequences</taxon>
        <taxon>metagenomes</taxon>
        <taxon>ecological metagenomes</taxon>
    </lineage>
</organism>
<protein>
    <recommendedName>
        <fullName evidence="2">4-vinyl reductase 4VR domain-containing protein</fullName>
    </recommendedName>
</protein>
<name>A0A0F9RR11_9ZZZZ</name>
<accession>A0A0F9RR11</accession>
<dbReference type="EMBL" id="LAZR01001026">
    <property type="protein sequence ID" value="KKN52267.1"/>
    <property type="molecule type" value="Genomic_DNA"/>
</dbReference>
<evidence type="ECO:0000313" key="1">
    <source>
        <dbReference type="EMBL" id="KKN52267.1"/>
    </source>
</evidence>